<organism evidence="1 2">
    <name type="scientific">Trichonephila clavata</name>
    <name type="common">Joro spider</name>
    <name type="synonym">Nephila clavata</name>
    <dbReference type="NCBI Taxonomy" id="2740835"/>
    <lineage>
        <taxon>Eukaryota</taxon>
        <taxon>Metazoa</taxon>
        <taxon>Ecdysozoa</taxon>
        <taxon>Arthropoda</taxon>
        <taxon>Chelicerata</taxon>
        <taxon>Arachnida</taxon>
        <taxon>Araneae</taxon>
        <taxon>Araneomorphae</taxon>
        <taxon>Entelegynae</taxon>
        <taxon>Araneoidea</taxon>
        <taxon>Nephilidae</taxon>
        <taxon>Trichonephila</taxon>
    </lineage>
</organism>
<sequence>MTLSLNMPGRFRRMASRNLVKVAQQRSALMVWPCSRYSIRITPLESKNIVAVTLPPESKTLNFFAVGDPGCSTP</sequence>
<protein>
    <submittedName>
        <fullName evidence="1">Uncharacterized protein</fullName>
    </submittedName>
</protein>
<reference evidence="1" key="1">
    <citation type="submission" date="2020-07" db="EMBL/GenBank/DDBJ databases">
        <title>Multicomponent nature underlies the extraordinary mechanical properties of spider dragline silk.</title>
        <authorList>
            <person name="Kono N."/>
            <person name="Nakamura H."/>
            <person name="Mori M."/>
            <person name="Yoshida Y."/>
            <person name="Ohtoshi R."/>
            <person name="Malay A.D."/>
            <person name="Moran D.A.P."/>
            <person name="Tomita M."/>
            <person name="Numata K."/>
            <person name="Arakawa K."/>
        </authorList>
    </citation>
    <scope>NUCLEOTIDE SEQUENCE</scope>
</reference>
<accession>A0A8X6HTK7</accession>
<dbReference type="EMBL" id="BMAO01019334">
    <property type="protein sequence ID" value="GFR29941.1"/>
    <property type="molecule type" value="Genomic_DNA"/>
</dbReference>
<keyword evidence="2" id="KW-1185">Reference proteome</keyword>
<evidence type="ECO:0000313" key="1">
    <source>
        <dbReference type="EMBL" id="GFR29941.1"/>
    </source>
</evidence>
<comment type="caution">
    <text evidence="1">The sequence shown here is derived from an EMBL/GenBank/DDBJ whole genome shotgun (WGS) entry which is preliminary data.</text>
</comment>
<gene>
    <name evidence="1" type="ORF">TNCT_271051</name>
</gene>
<dbReference type="AlphaFoldDB" id="A0A8X6HTK7"/>
<proteinExistence type="predicted"/>
<dbReference type="Proteomes" id="UP000887116">
    <property type="component" value="Unassembled WGS sequence"/>
</dbReference>
<evidence type="ECO:0000313" key="2">
    <source>
        <dbReference type="Proteomes" id="UP000887116"/>
    </source>
</evidence>
<name>A0A8X6HTK7_TRICU</name>